<accession>A0A1X1TB09</accession>
<keyword evidence="4" id="KW-1185">Reference proteome</keyword>
<sequence>MTREPRRRWLPDNGLLLACLGLFAVFLVAMIFSGAAAYNQEQHDHGSQHTISVVAYLTTGHFLEATFENWESEFLQMGMYVVLTAFLYQRGSSESKPISQKAPQDADPRHAKITATTPWPVRRDGWTLKVYENSLAIAFFVLFFASCTLHAVGGVAAFNEEQAQHGQPAISLWRYLTTSQFWFESMQNWQSEFIAVAAIVGLSVFLRQRGSAESKPVEDPHRETSA</sequence>
<proteinExistence type="predicted"/>
<dbReference type="EMBL" id="AP022605">
    <property type="protein sequence ID" value="BBZ06329.1"/>
    <property type="molecule type" value="Genomic_DNA"/>
</dbReference>
<keyword evidence="1" id="KW-0472">Membrane</keyword>
<name>A0A1X1TB09_9MYCO</name>
<dbReference type="RefSeq" id="WP_235849723.1">
    <property type="nucleotide sequence ID" value="NZ_AP022605.1"/>
</dbReference>
<dbReference type="InterPro" id="IPR046657">
    <property type="entry name" value="DUF6766"/>
</dbReference>
<evidence type="ECO:0000313" key="4">
    <source>
        <dbReference type="Proteomes" id="UP000193564"/>
    </source>
</evidence>
<dbReference type="KEGG" id="mdr:MDOR_04980"/>
<evidence type="ECO:0000313" key="3">
    <source>
        <dbReference type="EMBL" id="ORV41699.1"/>
    </source>
</evidence>
<gene>
    <name evidence="3" type="ORF">AWC01_09730</name>
    <name evidence="2" type="ORF">MDOR_04980</name>
</gene>
<evidence type="ECO:0000313" key="5">
    <source>
        <dbReference type="Proteomes" id="UP000467201"/>
    </source>
</evidence>
<evidence type="ECO:0000256" key="1">
    <source>
        <dbReference type="SAM" id="Phobius"/>
    </source>
</evidence>
<evidence type="ECO:0000313" key="2">
    <source>
        <dbReference type="EMBL" id="BBZ06329.1"/>
    </source>
</evidence>
<keyword evidence="1" id="KW-1133">Transmembrane helix</keyword>
<keyword evidence="1" id="KW-0812">Transmembrane</keyword>
<reference evidence="2 5" key="2">
    <citation type="journal article" date="2019" name="Emerg. Microbes Infect.">
        <title>Comprehensive subspecies identification of 175 nontuberculous mycobacteria species based on 7547 genomic profiles.</title>
        <authorList>
            <person name="Matsumoto Y."/>
            <person name="Kinjo T."/>
            <person name="Motooka D."/>
            <person name="Nabeya D."/>
            <person name="Jung N."/>
            <person name="Uechi K."/>
            <person name="Horii T."/>
            <person name="Iida T."/>
            <person name="Fujita J."/>
            <person name="Nakamura S."/>
        </authorList>
    </citation>
    <scope>NUCLEOTIDE SEQUENCE [LARGE SCALE GENOMIC DNA]</scope>
    <source>
        <strain evidence="2 5">JCM 12405</strain>
    </source>
</reference>
<organism evidence="3 4">
    <name type="scientific">Mycolicibacterium doricum</name>
    <dbReference type="NCBI Taxonomy" id="126673"/>
    <lineage>
        <taxon>Bacteria</taxon>
        <taxon>Bacillati</taxon>
        <taxon>Actinomycetota</taxon>
        <taxon>Actinomycetes</taxon>
        <taxon>Mycobacteriales</taxon>
        <taxon>Mycobacteriaceae</taxon>
        <taxon>Mycolicibacterium</taxon>
    </lineage>
</organism>
<reference evidence="3 4" key="1">
    <citation type="submission" date="2016-01" db="EMBL/GenBank/DDBJ databases">
        <title>The new phylogeny of the genus Mycobacterium.</title>
        <authorList>
            <person name="Tarcisio F."/>
            <person name="Conor M."/>
            <person name="Antonella G."/>
            <person name="Elisabetta G."/>
            <person name="Giulia F.S."/>
            <person name="Sara T."/>
            <person name="Anna F."/>
            <person name="Clotilde B."/>
            <person name="Roberto B."/>
            <person name="Veronica D.S."/>
            <person name="Fabio R."/>
            <person name="Monica P."/>
            <person name="Olivier J."/>
            <person name="Enrico T."/>
            <person name="Nicola S."/>
        </authorList>
    </citation>
    <scope>NUCLEOTIDE SEQUENCE [LARGE SCALE GENOMIC DNA]</scope>
    <source>
        <strain evidence="3 4">DSM 44339</strain>
    </source>
</reference>
<dbReference type="AlphaFoldDB" id="A0A1X1TB09"/>
<dbReference type="Proteomes" id="UP000193564">
    <property type="component" value="Unassembled WGS sequence"/>
</dbReference>
<dbReference type="EMBL" id="LQOS01000025">
    <property type="protein sequence ID" value="ORV41699.1"/>
    <property type="molecule type" value="Genomic_DNA"/>
</dbReference>
<protein>
    <recommendedName>
        <fullName evidence="6">Transmembrane protein</fullName>
    </recommendedName>
</protein>
<dbReference type="Pfam" id="PF20554">
    <property type="entry name" value="DUF6766"/>
    <property type="match status" value="1"/>
</dbReference>
<feature type="transmembrane region" description="Helical" evidence="1">
    <location>
        <begin position="135"/>
        <end position="158"/>
    </location>
</feature>
<dbReference type="Proteomes" id="UP000467201">
    <property type="component" value="Chromosome"/>
</dbReference>
<evidence type="ECO:0008006" key="6">
    <source>
        <dbReference type="Google" id="ProtNLM"/>
    </source>
</evidence>
<reference evidence="2" key="3">
    <citation type="submission" date="2020-02" db="EMBL/GenBank/DDBJ databases">
        <authorList>
            <person name="Matsumoto Y."/>
            <person name="Motooka D."/>
            <person name="Nakamura S."/>
        </authorList>
    </citation>
    <scope>NUCLEOTIDE SEQUENCE</scope>
    <source>
        <strain evidence="2">JCM 12405</strain>
    </source>
</reference>